<feature type="region of interest" description="Disordered" evidence="1">
    <location>
        <begin position="301"/>
        <end position="330"/>
    </location>
</feature>
<evidence type="ECO:0000313" key="2">
    <source>
        <dbReference type="EMBL" id="PTU22454.1"/>
    </source>
</evidence>
<sequence>MRPWLERPRCWLVPYSPISHDPLPVISARHSGASPRTVSVVFSFALELSVLGFSVVGFPGACFTIGSWRTQLKPPCATADELSPAMDPNEVPPPPYSAVDPLLSQSNSNRNVTALTDGNRNLLRLRGGDAVSVTSGGEITTAAPGLPVHFTSAAAYFVERPPPAVESEQETMEHHMTVYPRSQSKDFPRRPRCWSSRMENISQQDWDMFLRHLFPPHLGLASSSAELPRQVRAEIQRDRKDRPQETDEERERRIAAVMAEWNQCFFEPRAAQVVFFYVTDPRDAPVSPLCPRCYPAATRASQETRSAQSSEVGSERPSAANLSITPAGYPNSPSHFAQNPAPYGFPASGINPAPFFPPHGAPPFFHPGQPPHAYPYPAPYQQYPPWGWGGQQHQSESFGNKGGPLGWISALAAQAQKYGERISEQAQQYGDQISAHAQHYGRQVEEHAMAHGRWIEEQTGLQGRKVEPAFSGWSRSPRHPAYYPPIPSTPNINAPSNNQPSPQLQNQRIRRASVGSSCSESSLSSIDSLSTTSELSSSDLATVRAQLLSLNDHHNRDLYDAAVELRRQLEVLRDSRRQERISCRSSRWRNGWGHQSQNSSQGRGSWGRWESPQDRQRNQAEKRAVKEEMRATRKAFRDVLRRARDEQHEQRRMKKNRQRQERRSRRGQREEQQPAAEPPASLEQSLQNLDLNRNRNRETMPQATSLPSAQRPAAGSESSAVNATGTPSIDSSQEGNGTKEEITPNTTRN</sequence>
<reference evidence="2 3" key="1">
    <citation type="journal article" date="2018" name="Proc. Natl. Acad. Sci. U.S.A.">
        <title>Linking secondary metabolites to gene clusters through genome sequencing of six diverse Aspergillus species.</title>
        <authorList>
            <person name="Kaerboelling I."/>
            <person name="Vesth T.C."/>
            <person name="Frisvad J.C."/>
            <person name="Nybo J.L."/>
            <person name="Theobald S."/>
            <person name="Kuo A."/>
            <person name="Bowyer P."/>
            <person name="Matsuda Y."/>
            <person name="Mondo S."/>
            <person name="Lyhne E.K."/>
            <person name="Kogle M.E."/>
            <person name="Clum A."/>
            <person name="Lipzen A."/>
            <person name="Salamov A."/>
            <person name="Ngan C.Y."/>
            <person name="Daum C."/>
            <person name="Chiniquy J."/>
            <person name="Barry K."/>
            <person name="LaButti K."/>
            <person name="Haridas S."/>
            <person name="Simmons B.A."/>
            <person name="Magnuson J.K."/>
            <person name="Mortensen U.H."/>
            <person name="Larsen T.O."/>
            <person name="Grigoriev I.V."/>
            <person name="Baker S.E."/>
            <person name="Andersen M.R."/>
        </authorList>
    </citation>
    <scope>NUCLEOTIDE SEQUENCE [LARGE SCALE GENOMIC DNA]</scope>
    <source>
        <strain evidence="2 3">IBT 24754</strain>
    </source>
</reference>
<feature type="compositionally biased region" description="Low complexity" evidence="1">
    <location>
        <begin position="516"/>
        <end position="537"/>
    </location>
</feature>
<feature type="compositionally biased region" description="Polar residues" evidence="1">
    <location>
        <begin position="716"/>
        <end position="736"/>
    </location>
</feature>
<name>A0A2T5M1P4_9EURO</name>
<feature type="compositionally biased region" description="Basic residues" evidence="1">
    <location>
        <begin position="651"/>
        <end position="666"/>
    </location>
</feature>
<feature type="region of interest" description="Disordered" evidence="1">
    <location>
        <begin position="589"/>
        <end position="686"/>
    </location>
</feature>
<dbReference type="GeneID" id="63812695"/>
<feature type="compositionally biased region" description="Polar residues" evidence="1">
    <location>
        <begin position="301"/>
        <end position="312"/>
    </location>
</feature>
<accession>A0A2T5M1P4</accession>
<feature type="region of interest" description="Disordered" evidence="1">
    <location>
        <begin position="700"/>
        <end position="749"/>
    </location>
</feature>
<dbReference type="Proteomes" id="UP000244073">
    <property type="component" value="Unassembled WGS sequence"/>
</dbReference>
<dbReference type="RefSeq" id="XP_040753846.1">
    <property type="nucleotide sequence ID" value="XM_040895813.1"/>
</dbReference>
<dbReference type="AlphaFoldDB" id="A0A2T5M1P4"/>
<evidence type="ECO:0000256" key="1">
    <source>
        <dbReference type="SAM" id="MobiDB-lite"/>
    </source>
</evidence>
<evidence type="ECO:0000313" key="3">
    <source>
        <dbReference type="Proteomes" id="UP000244073"/>
    </source>
</evidence>
<proteinExistence type="predicted"/>
<feature type="region of interest" description="Disordered" evidence="1">
    <location>
        <begin position="470"/>
        <end position="537"/>
    </location>
</feature>
<comment type="caution">
    <text evidence="2">The sequence shown here is derived from an EMBL/GenBank/DDBJ whole genome shotgun (WGS) entry which is preliminary data.</text>
</comment>
<organism evidence="2 3">
    <name type="scientific">Aspergillus ochraceoroseus IBT 24754</name>
    <dbReference type="NCBI Taxonomy" id="1392256"/>
    <lineage>
        <taxon>Eukaryota</taxon>
        <taxon>Fungi</taxon>
        <taxon>Dikarya</taxon>
        <taxon>Ascomycota</taxon>
        <taxon>Pezizomycotina</taxon>
        <taxon>Eurotiomycetes</taxon>
        <taxon>Eurotiomycetidae</taxon>
        <taxon>Eurotiales</taxon>
        <taxon>Aspergillaceae</taxon>
        <taxon>Aspergillus</taxon>
        <taxon>Aspergillus subgen. Nidulantes</taxon>
    </lineage>
</organism>
<feature type="compositionally biased region" description="Polar residues" evidence="1">
    <location>
        <begin position="593"/>
        <end position="603"/>
    </location>
</feature>
<feature type="compositionally biased region" description="Low complexity" evidence="1">
    <location>
        <begin position="490"/>
        <end position="507"/>
    </location>
</feature>
<protein>
    <submittedName>
        <fullName evidence="2">Uncharacterized protein</fullName>
    </submittedName>
</protein>
<dbReference type="OrthoDB" id="5408998at2759"/>
<gene>
    <name evidence="2" type="ORF">P175DRAFT_0490921</name>
</gene>
<dbReference type="EMBL" id="MSFN02000002">
    <property type="protein sequence ID" value="PTU22454.1"/>
    <property type="molecule type" value="Genomic_DNA"/>
</dbReference>
<feature type="compositionally biased region" description="Basic and acidic residues" evidence="1">
    <location>
        <begin position="611"/>
        <end position="650"/>
    </location>
</feature>
<dbReference type="VEuPathDB" id="FungiDB:P175DRAFT_0490921"/>